<reference evidence="2 3" key="1">
    <citation type="submission" date="2018-02" db="EMBL/GenBank/DDBJ databases">
        <title>Draft genome of wild Prunus yedoensis var. nudiflora.</title>
        <authorList>
            <person name="Baek S."/>
            <person name="Kim J.-H."/>
            <person name="Choi K."/>
            <person name="Kim G.-B."/>
            <person name="Cho A."/>
            <person name="Jang H."/>
            <person name="Shin C.-H."/>
            <person name="Yu H.-J."/>
            <person name="Mun J.-H."/>
        </authorList>
    </citation>
    <scope>NUCLEOTIDE SEQUENCE [LARGE SCALE GENOMIC DNA]</scope>
    <source>
        <strain evidence="3">cv. Jeju island</strain>
        <tissue evidence="2">Leaf</tissue>
    </source>
</reference>
<organism evidence="2 3">
    <name type="scientific">Prunus yedoensis var. nudiflora</name>
    <dbReference type="NCBI Taxonomy" id="2094558"/>
    <lineage>
        <taxon>Eukaryota</taxon>
        <taxon>Viridiplantae</taxon>
        <taxon>Streptophyta</taxon>
        <taxon>Embryophyta</taxon>
        <taxon>Tracheophyta</taxon>
        <taxon>Spermatophyta</taxon>
        <taxon>Magnoliopsida</taxon>
        <taxon>eudicotyledons</taxon>
        <taxon>Gunneridae</taxon>
        <taxon>Pentapetalae</taxon>
        <taxon>rosids</taxon>
        <taxon>fabids</taxon>
        <taxon>Rosales</taxon>
        <taxon>Rosaceae</taxon>
        <taxon>Amygdaloideae</taxon>
        <taxon>Amygdaleae</taxon>
        <taxon>Prunus</taxon>
    </lineage>
</organism>
<accession>A0A314Y1D8</accession>
<protein>
    <submittedName>
        <fullName evidence="2">Disease resistance protein RGA2</fullName>
    </submittedName>
</protein>
<keyword evidence="1" id="KW-0611">Plant defense</keyword>
<evidence type="ECO:0000313" key="3">
    <source>
        <dbReference type="Proteomes" id="UP000250321"/>
    </source>
</evidence>
<evidence type="ECO:0000256" key="1">
    <source>
        <dbReference type="ARBA" id="ARBA00022821"/>
    </source>
</evidence>
<dbReference type="SUPFAM" id="SSF52047">
    <property type="entry name" value="RNI-like"/>
    <property type="match status" value="1"/>
</dbReference>
<dbReference type="PANTHER" id="PTHR36766">
    <property type="entry name" value="PLANT BROAD-SPECTRUM MILDEW RESISTANCE PROTEIN RPW8"/>
    <property type="match status" value="1"/>
</dbReference>
<dbReference type="Gene3D" id="3.80.10.10">
    <property type="entry name" value="Ribonuclease Inhibitor"/>
    <property type="match status" value="1"/>
</dbReference>
<dbReference type="EMBL" id="PJQY01001659">
    <property type="protein sequence ID" value="PQQ00732.1"/>
    <property type="molecule type" value="Genomic_DNA"/>
</dbReference>
<dbReference type="GO" id="GO:0006952">
    <property type="term" value="P:defense response"/>
    <property type="evidence" value="ECO:0007669"/>
    <property type="project" value="UniProtKB-KW"/>
</dbReference>
<gene>
    <name evidence="2" type="ORF">Pyn_30778</name>
</gene>
<dbReference type="AlphaFoldDB" id="A0A314Y1D8"/>
<comment type="caution">
    <text evidence="2">The sequence shown here is derived from an EMBL/GenBank/DDBJ whole genome shotgun (WGS) entry which is preliminary data.</text>
</comment>
<dbReference type="PANTHER" id="PTHR36766:SF61">
    <property type="entry name" value="NB-ARC DOMAIN DISEASE RESISTANCE PROTEIN"/>
    <property type="match status" value="1"/>
</dbReference>
<proteinExistence type="predicted"/>
<dbReference type="STRING" id="2094558.A0A314Y1D8"/>
<keyword evidence="3" id="KW-1185">Reference proteome</keyword>
<name>A0A314Y1D8_PRUYE</name>
<sequence>MSYLASLQTLWIFKCKQLDLGNVNYQGTPLRLQKLCIINLPRMVALPEWFQGAANTLQVLIIGRCENLEALPEWLTSCAQH</sequence>
<dbReference type="Proteomes" id="UP000250321">
    <property type="component" value="Unassembled WGS sequence"/>
</dbReference>
<dbReference type="InterPro" id="IPR032675">
    <property type="entry name" value="LRR_dom_sf"/>
</dbReference>
<evidence type="ECO:0000313" key="2">
    <source>
        <dbReference type="EMBL" id="PQQ00732.1"/>
    </source>
</evidence>
<dbReference type="OrthoDB" id="2018467at2759"/>